<dbReference type="UniPathway" id="UPA00077">
    <property type="reaction ID" value="UER00155"/>
</dbReference>
<dbReference type="InterPro" id="IPR000550">
    <property type="entry name" value="Hppk"/>
</dbReference>
<dbReference type="Pfam" id="PF01288">
    <property type="entry name" value="HPPK"/>
    <property type="match status" value="1"/>
</dbReference>
<accession>A0A3B0S937</accession>
<evidence type="ECO:0000256" key="3">
    <source>
        <dbReference type="ARBA" id="ARBA00022679"/>
    </source>
</evidence>
<evidence type="ECO:0000256" key="1">
    <source>
        <dbReference type="ARBA" id="ARBA00005051"/>
    </source>
</evidence>
<keyword evidence="3 9" id="KW-0808">Transferase</keyword>
<dbReference type="GO" id="GO:0046654">
    <property type="term" value="P:tetrahydrofolate biosynthetic process"/>
    <property type="evidence" value="ECO:0007669"/>
    <property type="project" value="UniProtKB-UniPathway"/>
</dbReference>
<evidence type="ECO:0000256" key="6">
    <source>
        <dbReference type="ARBA" id="ARBA00022840"/>
    </source>
</evidence>
<keyword evidence="4" id="KW-0547">Nucleotide-binding</keyword>
<dbReference type="AlphaFoldDB" id="A0A3B0S937"/>
<dbReference type="EC" id="2.7.6.3" evidence="2"/>
<dbReference type="NCBIfam" id="TIGR01498">
    <property type="entry name" value="folK"/>
    <property type="match status" value="1"/>
</dbReference>
<evidence type="ECO:0000256" key="5">
    <source>
        <dbReference type="ARBA" id="ARBA00022777"/>
    </source>
</evidence>
<dbReference type="EMBL" id="UOEF01000311">
    <property type="protein sequence ID" value="VAW00800.1"/>
    <property type="molecule type" value="Genomic_DNA"/>
</dbReference>
<evidence type="ECO:0000256" key="2">
    <source>
        <dbReference type="ARBA" id="ARBA00013253"/>
    </source>
</evidence>
<dbReference type="InterPro" id="IPR035907">
    <property type="entry name" value="Hppk_sf"/>
</dbReference>
<dbReference type="GO" id="GO:0016301">
    <property type="term" value="F:kinase activity"/>
    <property type="evidence" value="ECO:0007669"/>
    <property type="project" value="UniProtKB-KW"/>
</dbReference>
<proteinExistence type="predicted"/>
<dbReference type="CDD" id="cd00483">
    <property type="entry name" value="HPPK"/>
    <property type="match status" value="1"/>
</dbReference>
<dbReference type="SUPFAM" id="SSF55083">
    <property type="entry name" value="6-hydroxymethyl-7,8-dihydropterin pyrophosphokinase, HPPK"/>
    <property type="match status" value="1"/>
</dbReference>
<feature type="domain" description="7,8-dihydro-6-hydroxymethylpterin-pyrophosphokinase" evidence="8">
    <location>
        <begin position="8"/>
        <end position="139"/>
    </location>
</feature>
<sequence>MPTSRYLIALGSNQRHLRFGNPSNVLKHALAAMTAKGIAVQFKSPVMHSRPLGPSQRTYANSAAIIETKIWPSQLLMVLKKIERDFGKRRGQTWSRRTLDLDIILWSEGVFSSGFPKLTIPHHASANDIFVLAPAGTIAAHWRDPISGLSIAQLAWRLNHPKPLDRKAMDH</sequence>
<evidence type="ECO:0000259" key="8">
    <source>
        <dbReference type="Pfam" id="PF01288"/>
    </source>
</evidence>
<dbReference type="GO" id="GO:0003848">
    <property type="term" value="F:2-amino-4-hydroxy-6-hydroxymethyldihydropteridine diphosphokinase activity"/>
    <property type="evidence" value="ECO:0007669"/>
    <property type="project" value="UniProtKB-EC"/>
</dbReference>
<organism evidence="9">
    <name type="scientific">hydrothermal vent metagenome</name>
    <dbReference type="NCBI Taxonomy" id="652676"/>
    <lineage>
        <taxon>unclassified sequences</taxon>
        <taxon>metagenomes</taxon>
        <taxon>ecological metagenomes</taxon>
    </lineage>
</organism>
<dbReference type="GO" id="GO:0046656">
    <property type="term" value="P:folic acid biosynthetic process"/>
    <property type="evidence" value="ECO:0007669"/>
    <property type="project" value="UniProtKB-KW"/>
</dbReference>
<gene>
    <name evidence="9" type="ORF">MNBD_ALPHA04-2119</name>
</gene>
<evidence type="ECO:0000313" key="9">
    <source>
        <dbReference type="EMBL" id="VAW00800.1"/>
    </source>
</evidence>
<reference evidence="9" key="1">
    <citation type="submission" date="2018-06" db="EMBL/GenBank/DDBJ databases">
        <authorList>
            <person name="Zhirakovskaya E."/>
        </authorList>
    </citation>
    <scope>NUCLEOTIDE SEQUENCE</scope>
</reference>
<keyword evidence="5 9" id="KW-0418">Kinase</keyword>
<keyword evidence="7" id="KW-0289">Folate biosynthesis</keyword>
<dbReference type="Gene3D" id="3.30.70.560">
    <property type="entry name" value="7,8-Dihydro-6-hydroxymethylpterin-pyrophosphokinase HPPK"/>
    <property type="match status" value="1"/>
</dbReference>
<keyword evidence="6" id="KW-0067">ATP-binding</keyword>
<dbReference type="PANTHER" id="PTHR43071">
    <property type="entry name" value="2-AMINO-4-HYDROXY-6-HYDROXYMETHYLDIHYDROPTERIDINE PYROPHOSPHOKINASE"/>
    <property type="match status" value="1"/>
</dbReference>
<evidence type="ECO:0000256" key="7">
    <source>
        <dbReference type="ARBA" id="ARBA00022909"/>
    </source>
</evidence>
<protein>
    <recommendedName>
        <fullName evidence="2">2-amino-4-hydroxy-6-hydroxymethyldihydropteridine diphosphokinase</fullName>
        <ecNumber evidence="2">2.7.6.3</ecNumber>
    </recommendedName>
</protein>
<dbReference type="GO" id="GO:0005524">
    <property type="term" value="F:ATP binding"/>
    <property type="evidence" value="ECO:0007669"/>
    <property type="project" value="UniProtKB-KW"/>
</dbReference>
<name>A0A3B0S937_9ZZZZ</name>
<dbReference type="PANTHER" id="PTHR43071:SF1">
    <property type="entry name" value="2-AMINO-4-HYDROXY-6-HYDROXYMETHYLDIHYDROPTERIDINE PYROPHOSPHOKINASE"/>
    <property type="match status" value="1"/>
</dbReference>
<comment type="pathway">
    <text evidence="1">Cofactor biosynthesis; tetrahydrofolate biosynthesis; 2-amino-4-hydroxy-6-hydroxymethyl-7,8-dihydropteridine diphosphate from 7,8-dihydroneopterin triphosphate: step 4/4.</text>
</comment>
<evidence type="ECO:0000256" key="4">
    <source>
        <dbReference type="ARBA" id="ARBA00022741"/>
    </source>
</evidence>